<evidence type="ECO:0000313" key="2">
    <source>
        <dbReference type="EMBL" id="MBB4277246.1"/>
    </source>
</evidence>
<evidence type="ECO:0000313" key="3">
    <source>
        <dbReference type="Proteomes" id="UP000533641"/>
    </source>
</evidence>
<gene>
    <name evidence="2" type="ORF">GGE12_005049</name>
</gene>
<accession>A0A7W6RSG0</accession>
<sequence>MTATISERISAVEATLAALRAKRGAAVLDDSVFDALEYANLEGELEALRDAEGEQVRRERHAAGSARTAHKAEQRDRLKDLERQRTEALKRAEEATRALAASLERTLSLNDQMAAAAHEIAGSVPSPLNGLDFARRLSNRLAAVMATIAGHRHRLGNLEWHNSMSKPSDDWAAGESRLLEPHLKSILEK</sequence>
<reference evidence="2 3" key="1">
    <citation type="submission" date="2020-08" db="EMBL/GenBank/DDBJ databases">
        <title>Genomic Encyclopedia of Type Strains, Phase IV (KMG-V): Genome sequencing to study the core and pangenomes of soil and plant-associated prokaryotes.</title>
        <authorList>
            <person name="Whitman W."/>
        </authorList>
    </citation>
    <scope>NUCLEOTIDE SEQUENCE [LARGE SCALE GENOMIC DNA]</scope>
    <source>
        <strain evidence="2 3">SEMIA 402</strain>
    </source>
</reference>
<name>A0A7W6RSG0_9HYPH</name>
<comment type="caution">
    <text evidence="2">The sequence shown here is derived from an EMBL/GenBank/DDBJ whole genome shotgun (WGS) entry which is preliminary data.</text>
</comment>
<feature type="region of interest" description="Disordered" evidence="1">
    <location>
        <begin position="57"/>
        <end position="76"/>
    </location>
</feature>
<protein>
    <submittedName>
        <fullName evidence="2">Chromosome segregation ATPase</fullName>
    </submittedName>
</protein>
<organism evidence="2 3">
    <name type="scientific">Rhizobium mongolense</name>
    <dbReference type="NCBI Taxonomy" id="57676"/>
    <lineage>
        <taxon>Bacteria</taxon>
        <taxon>Pseudomonadati</taxon>
        <taxon>Pseudomonadota</taxon>
        <taxon>Alphaproteobacteria</taxon>
        <taxon>Hyphomicrobiales</taxon>
        <taxon>Rhizobiaceae</taxon>
        <taxon>Rhizobium/Agrobacterium group</taxon>
        <taxon>Rhizobium</taxon>
    </lineage>
</organism>
<dbReference type="EMBL" id="JACIGM010000012">
    <property type="protein sequence ID" value="MBB4277246.1"/>
    <property type="molecule type" value="Genomic_DNA"/>
</dbReference>
<evidence type="ECO:0000256" key="1">
    <source>
        <dbReference type="SAM" id="MobiDB-lite"/>
    </source>
</evidence>
<dbReference type="Proteomes" id="UP000533641">
    <property type="component" value="Unassembled WGS sequence"/>
</dbReference>
<dbReference type="RefSeq" id="WP_183927851.1">
    <property type="nucleotide sequence ID" value="NZ_JACIGM010000012.1"/>
</dbReference>
<proteinExistence type="predicted"/>
<dbReference type="AlphaFoldDB" id="A0A7W6RSG0"/>